<gene>
    <name evidence="1" type="ORF">GCM10022405_34330</name>
</gene>
<dbReference type="RefSeq" id="WP_346082306.1">
    <property type="nucleotide sequence ID" value="NZ_BAABDG010000007.1"/>
</dbReference>
<evidence type="ECO:0000313" key="2">
    <source>
        <dbReference type="Proteomes" id="UP001499994"/>
    </source>
</evidence>
<dbReference type="EMBL" id="BAABDG010000007">
    <property type="protein sequence ID" value="GAA3906226.1"/>
    <property type="molecule type" value="Genomic_DNA"/>
</dbReference>
<reference evidence="2" key="1">
    <citation type="journal article" date="2019" name="Int. J. Syst. Evol. Microbiol.">
        <title>The Global Catalogue of Microorganisms (GCM) 10K type strain sequencing project: providing services to taxonomists for standard genome sequencing and annotation.</title>
        <authorList>
            <consortium name="The Broad Institute Genomics Platform"/>
            <consortium name="The Broad Institute Genome Sequencing Center for Infectious Disease"/>
            <person name="Wu L."/>
            <person name="Ma J."/>
        </authorList>
    </citation>
    <scope>NUCLEOTIDE SEQUENCE [LARGE SCALE GENOMIC DNA]</scope>
    <source>
        <strain evidence="2">JCM 17201</strain>
    </source>
</reference>
<keyword evidence="2" id="KW-1185">Reference proteome</keyword>
<protein>
    <submittedName>
        <fullName evidence="1">Uncharacterized protein</fullName>
    </submittedName>
</protein>
<proteinExistence type="predicted"/>
<name>A0ABP7LUE3_9GAMM</name>
<dbReference type="Proteomes" id="UP001499994">
    <property type="component" value="Unassembled WGS sequence"/>
</dbReference>
<organism evidence="1 2">
    <name type="scientific">Gibbsiella dentisursi</name>
    <dbReference type="NCBI Taxonomy" id="796890"/>
    <lineage>
        <taxon>Bacteria</taxon>
        <taxon>Pseudomonadati</taxon>
        <taxon>Pseudomonadota</taxon>
        <taxon>Gammaproteobacteria</taxon>
        <taxon>Enterobacterales</taxon>
        <taxon>Yersiniaceae</taxon>
        <taxon>Gibbsiella</taxon>
    </lineage>
</organism>
<comment type="caution">
    <text evidence="1">The sequence shown here is derived from an EMBL/GenBank/DDBJ whole genome shotgun (WGS) entry which is preliminary data.</text>
</comment>
<accession>A0ABP7LUE3</accession>
<sequence length="108" mass="12270">MPNLTFYISEDQSGRFTDLPDFTHNCSALCSHILGAESEKVHIIYIDVRPGCGYPVYAELFYRLTKLRTPEVMQNFMCELDLAIRQASGLTARIRCFGSTAPQIYARN</sequence>
<evidence type="ECO:0000313" key="1">
    <source>
        <dbReference type="EMBL" id="GAA3906226.1"/>
    </source>
</evidence>